<accession>A0AAW1VKN2</accession>
<evidence type="ECO:0000313" key="5">
    <source>
        <dbReference type="Proteomes" id="UP001457282"/>
    </source>
</evidence>
<dbReference type="InterPro" id="IPR023213">
    <property type="entry name" value="CAT-like_dom_sf"/>
</dbReference>
<reference evidence="4 5" key="1">
    <citation type="journal article" date="2023" name="G3 (Bethesda)">
        <title>A chromosome-length genome assembly and annotation of blackberry (Rubus argutus, cv. 'Hillquist').</title>
        <authorList>
            <person name="Bruna T."/>
            <person name="Aryal R."/>
            <person name="Dudchenko O."/>
            <person name="Sargent D.J."/>
            <person name="Mead D."/>
            <person name="Buti M."/>
            <person name="Cavallini A."/>
            <person name="Hytonen T."/>
            <person name="Andres J."/>
            <person name="Pham M."/>
            <person name="Weisz D."/>
            <person name="Mascagni F."/>
            <person name="Usai G."/>
            <person name="Natali L."/>
            <person name="Bassil N."/>
            <person name="Fernandez G.E."/>
            <person name="Lomsadze A."/>
            <person name="Armour M."/>
            <person name="Olukolu B."/>
            <person name="Poorten T."/>
            <person name="Britton C."/>
            <person name="Davik J."/>
            <person name="Ashrafi H."/>
            <person name="Aiden E.L."/>
            <person name="Borodovsky M."/>
            <person name="Worthington M."/>
        </authorList>
    </citation>
    <scope>NUCLEOTIDE SEQUENCE [LARGE SCALE GENOMIC DNA]</scope>
    <source>
        <strain evidence="4">PI 553951</strain>
    </source>
</reference>
<dbReference type="InterPro" id="IPR050317">
    <property type="entry name" value="Plant_Fungal_Acyltransferase"/>
</dbReference>
<keyword evidence="2" id="KW-0808">Transferase</keyword>
<evidence type="ECO:0008006" key="6">
    <source>
        <dbReference type="Google" id="ProtNLM"/>
    </source>
</evidence>
<dbReference type="PANTHER" id="PTHR31642">
    <property type="entry name" value="TRICHOTHECENE 3-O-ACETYLTRANSFERASE"/>
    <property type="match status" value="1"/>
</dbReference>
<proteinExistence type="inferred from homology"/>
<evidence type="ECO:0000256" key="3">
    <source>
        <dbReference type="ARBA" id="ARBA00023315"/>
    </source>
</evidence>
<dbReference type="FunFam" id="3.30.559.10:FF:000008">
    <property type="entry name" value="Tryptamine hydroxycinnamoyl transferase"/>
    <property type="match status" value="1"/>
</dbReference>
<evidence type="ECO:0000256" key="1">
    <source>
        <dbReference type="ARBA" id="ARBA00009861"/>
    </source>
</evidence>
<dbReference type="Gene3D" id="3.30.559.10">
    <property type="entry name" value="Chloramphenicol acetyltransferase-like domain"/>
    <property type="match status" value="2"/>
</dbReference>
<gene>
    <name evidence="4" type="ORF">M0R45_000457</name>
</gene>
<dbReference type="Pfam" id="PF02458">
    <property type="entry name" value="Transferase"/>
    <property type="match status" value="2"/>
</dbReference>
<organism evidence="4 5">
    <name type="scientific">Rubus argutus</name>
    <name type="common">Southern blackberry</name>
    <dbReference type="NCBI Taxonomy" id="59490"/>
    <lineage>
        <taxon>Eukaryota</taxon>
        <taxon>Viridiplantae</taxon>
        <taxon>Streptophyta</taxon>
        <taxon>Embryophyta</taxon>
        <taxon>Tracheophyta</taxon>
        <taxon>Spermatophyta</taxon>
        <taxon>Magnoliopsida</taxon>
        <taxon>eudicotyledons</taxon>
        <taxon>Gunneridae</taxon>
        <taxon>Pentapetalae</taxon>
        <taxon>rosids</taxon>
        <taxon>fabids</taxon>
        <taxon>Rosales</taxon>
        <taxon>Rosaceae</taxon>
        <taxon>Rosoideae</taxon>
        <taxon>Rosoideae incertae sedis</taxon>
        <taxon>Rubus</taxon>
    </lineage>
</organism>
<dbReference type="Proteomes" id="UP001457282">
    <property type="component" value="Unassembled WGS sequence"/>
</dbReference>
<dbReference type="AlphaFoldDB" id="A0AAW1VKN2"/>
<dbReference type="EMBL" id="JBEDUW010000173">
    <property type="protein sequence ID" value="KAK9905121.1"/>
    <property type="molecule type" value="Genomic_DNA"/>
</dbReference>
<evidence type="ECO:0000256" key="2">
    <source>
        <dbReference type="ARBA" id="ARBA00022679"/>
    </source>
</evidence>
<name>A0AAW1VKN2_RUBAR</name>
<evidence type="ECO:0000313" key="4">
    <source>
        <dbReference type="EMBL" id="KAK9905121.1"/>
    </source>
</evidence>
<keyword evidence="5" id="KW-1185">Reference proteome</keyword>
<protein>
    <recommendedName>
        <fullName evidence="6">Shikimate O-hydroxycinnamoyltransferase</fullName>
    </recommendedName>
</protein>
<dbReference type="PANTHER" id="PTHR31642:SF11">
    <property type="entry name" value="SHIKIMATE O-HYDROXYCINNAMOYLTRANSFERASE"/>
    <property type="match status" value="1"/>
</dbReference>
<comment type="similarity">
    <text evidence="1">Belongs to the plant acyltransferase family.</text>
</comment>
<sequence>MAVNASIRESTMVRPATETPRQSLWMSNLDLMSVNNHTPSVYIYKPKVGADNNFFDPLVLKNALSKALVPFYPLAGRLKRSNNNDHDENGRIEINCNADGALFVVADSNSCIDDFGDFLPTPEFGRTLIPAVDYSAGISSFPLLLVQVTYLKCGGVALGHYFVPEIHLSLYKHHIEHQPPKDYENEIRAATTVSVFKFTKEQLNLLKAKSTPTNYKEEDDDKNTVLIKYTSFEVFAAHLWKCACRARQLADDQETKFYTAVNGRTRLQPPLPPGYFGNVIFVATTTALAGDLISRPIRYAASCIRNALERMDDEYLRSTLDYLELQPLRDRTSAFARGAHYRSPNLAITSWVTLPLYDADFGWGRPAFMGRAGIPNEGKAYISSSPSNDGSISMVIHLQSQHMKLFSKLVYDI</sequence>
<keyword evidence="3" id="KW-0012">Acyltransferase</keyword>
<dbReference type="GO" id="GO:0016747">
    <property type="term" value="F:acyltransferase activity, transferring groups other than amino-acyl groups"/>
    <property type="evidence" value="ECO:0007669"/>
    <property type="project" value="TreeGrafter"/>
</dbReference>
<comment type="caution">
    <text evidence="4">The sequence shown here is derived from an EMBL/GenBank/DDBJ whole genome shotgun (WGS) entry which is preliminary data.</text>
</comment>